<sequence>MLLTNSFVIDLLLALVTLSVGAYYYVKHKYSYWSRRGVPQLKPSFPRGNYGKGLPRGIAIGGVSLEFYHKLKKAGHKFGGVYMGLDPYLVVMDPDIAHQIMTSDFTSFANRAMYQTPRNPITHNILTQEFHEWRIARTKLSPIFTSAKMKFFFNTMNKCKDVFGQNLQRVVNDPNKDIDVYETMACYFTDIIGSMVFGVEANSFDSPDADLRRVGRHMFDTFSTKEQVKLFLAICYPDLAKLLKVGFIQDSIVQFFNNFVPDAIEQRKKQGIYRTDILQILIEMMDSDTSTTLEEVIAQSFIFFTGGFETSSFTSSMMLYELSKNKDMQAKLRQEINDIMKENDGQLTYESIKGTKYFTQIFYETMRKYPVLATITRVCVKDYEFKGHDLKIEKGTGIILPQLGFLSDPDLYPDPEIFDPERFAEKDTKHPGYMAFGDGPRNCMGSRFAMLQVKLGVAEVIRNYEVSLSPNHKEPLIFNEFTFVTKVDEPILLRLKRINY</sequence>
<evidence type="ECO:0000256" key="10">
    <source>
        <dbReference type="ARBA" id="ARBA00023004"/>
    </source>
</evidence>
<evidence type="ECO:0008006" key="18">
    <source>
        <dbReference type="Google" id="ProtNLM"/>
    </source>
</evidence>
<dbReference type="GO" id="GO:0004497">
    <property type="term" value="F:monooxygenase activity"/>
    <property type="evidence" value="ECO:0007669"/>
    <property type="project" value="UniProtKB-KW"/>
</dbReference>
<dbReference type="GO" id="GO:0005789">
    <property type="term" value="C:endoplasmic reticulum membrane"/>
    <property type="evidence" value="ECO:0007669"/>
    <property type="project" value="UniProtKB-SubCell"/>
</dbReference>
<protein>
    <recommendedName>
        <fullName evidence="18">Cytochrome P450</fullName>
    </recommendedName>
</protein>
<dbReference type="GO" id="GO:0005506">
    <property type="term" value="F:iron ion binding"/>
    <property type="evidence" value="ECO:0007669"/>
    <property type="project" value="InterPro"/>
</dbReference>
<evidence type="ECO:0000256" key="8">
    <source>
        <dbReference type="ARBA" id="ARBA00022848"/>
    </source>
</evidence>
<dbReference type="InterPro" id="IPR050476">
    <property type="entry name" value="Insect_CytP450_Detox"/>
</dbReference>
<evidence type="ECO:0000256" key="9">
    <source>
        <dbReference type="ARBA" id="ARBA00023002"/>
    </source>
</evidence>
<keyword evidence="15" id="KW-1133">Transmembrane helix</keyword>
<evidence type="ECO:0000256" key="4">
    <source>
        <dbReference type="ARBA" id="ARBA00010617"/>
    </source>
</evidence>
<dbReference type="OrthoDB" id="6717142at2759"/>
<keyword evidence="10 13" id="KW-0408">Iron</keyword>
<evidence type="ECO:0000313" key="16">
    <source>
        <dbReference type="EMBL" id="CAG9858347.1"/>
    </source>
</evidence>
<keyword evidence="11 14" id="KW-0503">Monooxygenase</keyword>
<dbReference type="PANTHER" id="PTHR24292">
    <property type="entry name" value="CYTOCHROME P450"/>
    <property type="match status" value="1"/>
</dbReference>
<reference evidence="16" key="1">
    <citation type="submission" date="2022-01" db="EMBL/GenBank/DDBJ databases">
        <authorList>
            <person name="King R."/>
        </authorList>
    </citation>
    <scope>NUCLEOTIDE SEQUENCE</scope>
</reference>
<evidence type="ECO:0000256" key="11">
    <source>
        <dbReference type="ARBA" id="ARBA00023033"/>
    </source>
</evidence>
<evidence type="ECO:0000256" key="13">
    <source>
        <dbReference type="PIRSR" id="PIRSR602401-1"/>
    </source>
</evidence>
<dbReference type="PROSITE" id="PS00086">
    <property type="entry name" value="CYTOCHROME_P450"/>
    <property type="match status" value="1"/>
</dbReference>
<dbReference type="Proteomes" id="UP001153712">
    <property type="component" value="Chromosome 2"/>
</dbReference>
<keyword evidence="6 13" id="KW-0479">Metal-binding</keyword>
<dbReference type="PRINTS" id="PR00385">
    <property type="entry name" value="P450"/>
</dbReference>
<dbReference type="GO" id="GO:0020037">
    <property type="term" value="F:heme binding"/>
    <property type="evidence" value="ECO:0007669"/>
    <property type="project" value="InterPro"/>
</dbReference>
<feature type="binding site" description="axial binding residue" evidence="13">
    <location>
        <position position="443"/>
    </location>
    <ligand>
        <name>heme</name>
        <dbReference type="ChEBI" id="CHEBI:30413"/>
    </ligand>
    <ligandPart>
        <name>Fe</name>
        <dbReference type="ChEBI" id="CHEBI:18248"/>
    </ligandPart>
</feature>
<evidence type="ECO:0000256" key="7">
    <source>
        <dbReference type="ARBA" id="ARBA00022824"/>
    </source>
</evidence>
<evidence type="ECO:0000256" key="5">
    <source>
        <dbReference type="ARBA" id="ARBA00022617"/>
    </source>
</evidence>
<feature type="transmembrane region" description="Helical" evidence="15">
    <location>
        <begin position="6"/>
        <end position="26"/>
    </location>
</feature>
<evidence type="ECO:0000313" key="17">
    <source>
        <dbReference type="Proteomes" id="UP001153712"/>
    </source>
</evidence>
<comment type="subcellular location">
    <subcellularLocation>
        <location evidence="3">Endoplasmic reticulum membrane</location>
        <topology evidence="3">Peripheral membrane protein</topology>
    </subcellularLocation>
    <subcellularLocation>
        <location evidence="2">Microsome membrane</location>
        <topology evidence="2">Peripheral membrane protein</topology>
    </subcellularLocation>
</comment>
<dbReference type="InterPro" id="IPR017972">
    <property type="entry name" value="Cyt_P450_CS"/>
</dbReference>
<dbReference type="InterPro" id="IPR001128">
    <property type="entry name" value="Cyt_P450"/>
</dbReference>
<dbReference type="GO" id="GO:0016705">
    <property type="term" value="F:oxidoreductase activity, acting on paired donors, with incorporation or reduction of molecular oxygen"/>
    <property type="evidence" value="ECO:0007669"/>
    <property type="project" value="InterPro"/>
</dbReference>
<name>A0A9N9XNH5_PHYSR</name>
<evidence type="ECO:0000256" key="3">
    <source>
        <dbReference type="ARBA" id="ARBA00004406"/>
    </source>
</evidence>
<keyword evidence="17" id="KW-1185">Reference proteome</keyword>
<dbReference type="AlphaFoldDB" id="A0A9N9XNH5"/>
<dbReference type="FunFam" id="1.10.630.10:FF:000042">
    <property type="entry name" value="Cytochrome P450"/>
    <property type="match status" value="1"/>
</dbReference>
<evidence type="ECO:0000256" key="14">
    <source>
        <dbReference type="RuleBase" id="RU000461"/>
    </source>
</evidence>
<gene>
    <name evidence="16" type="ORF">PHYEVI_LOCUS4737</name>
</gene>
<keyword evidence="5 13" id="KW-0349">Heme</keyword>
<comment type="similarity">
    <text evidence="4 14">Belongs to the cytochrome P450 family.</text>
</comment>
<keyword evidence="7" id="KW-0256">Endoplasmic reticulum</keyword>
<evidence type="ECO:0000256" key="12">
    <source>
        <dbReference type="ARBA" id="ARBA00023136"/>
    </source>
</evidence>
<dbReference type="PRINTS" id="PR00463">
    <property type="entry name" value="EP450I"/>
</dbReference>
<proteinExistence type="inferred from homology"/>
<keyword evidence="12 15" id="KW-0472">Membrane</keyword>
<accession>A0A9N9XNH5</accession>
<evidence type="ECO:0000256" key="2">
    <source>
        <dbReference type="ARBA" id="ARBA00004174"/>
    </source>
</evidence>
<dbReference type="PANTHER" id="PTHR24292:SF100">
    <property type="entry name" value="CYTOCHROME P450 6A16, ISOFORM B-RELATED"/>
    <property type="match status" value="1"/>
</dbReference>
<keyword evidence="8" id="KW-0492">Microsome</keyword>
<keyword evidence="15" id="KW-0812">Transmembrane</keyword>
<evidence type="ECO:0000256" key="6">
    <source>
        <dbReference type="ARBA" id="ARBA00022723"/>
    </source>
</evidence>
<evidence type="ECO:0000256" key="1">
    <source>
        <dbReference type="ARBA" id="ARBA00001971"/>
    </source>
</evidence>
<dbReference type="EMBL" id="OU900095">
    <property type="protein sequence ID" value="CAG9858347.1"/>
    <property type="molecule type" value="Genomic_DNA"/>
</dbReference>
<dbReference type="Pfam" id="PF00067">
    <property type="entry name" value="p450"/>
    <property type="match status" value="1"/>
</dbReference>
<dbReference type="Gene3D" id="1.10.630.10">
    <property type="entry name" value="Cytochrome P450"/>
    <property type="match status" value="1"/>
</dbReference>
<evidence type="ECO:0000256" key="15">
    <source>
        <dbReference type="SAM" id="Phobius"/>
    </source>
</evidence>
<dbReference type="CDD" id="cd11056">
    <property type="entry name" value="CYP6-like"/>
    <property type="match status" value="1"/>
</dbReference>
<dbReference type="InterPro" id="IPR036396">
    <property type="entry name" value="Cyt_P450_sf"/>
</dbReference>
<comment type="cofactor">
    <cofactor evidence="1 13">
        <name>heme</name>
        <dbReference type="ChEBI" id="CHEBI:30413"/>
    </cofactor>
</comment>
<keyword evidence="9 14" id="KW-0560">Oxidoreductase</keyword>
<dbReference type="InterPro" id="IPR002401">
    <property type="entry name" value="Cyt_P450_E_grp-I"/>
</dbReference>
<organism evidence="16 17">
    <name type="scientific">Phyllotreta striolata</name>
    <name type="common">Striped flea beetle</name>
    <name type="synonym">Crioceris striolata</name>
    <dbReference type="NCBI Taxonomy" id="444603"/>
    <lineage>
        <taxon>Eukaryota</taxon>
        <taxon>Metazoa</taxon>
        <taxon>Ecdysozoa</taxon>
        <taxon>Arthropoda</taxon>
        <taxon>Hexapoda</taxon>
        <taxon>Insecta</taxon>
        <taxon>Pterygota</taxon>
        <taxon>Neoptera</taxon>
        <taxon>Endopterygota</taxon>
        <taxon>Coleoptera</taxon>
        <taxon>Polyphaga</taxon>
        <taxon>Cucujiformia</taxon>
        <taxon>Chrysomeloidea</taxon>
        <taxon>Chrysomelidae</taxon>
        <taxon>Galerucinae</taxon>
        <taxon>Alticini</taxon>
        <taxon>Phyllotreta</taxon>
    </lineage>
</organism>
<dbReference type="SUPFAM" id="SSF48264">
    <property type="entry name" value="Cytochrome P450"/>
    <property type="match status" value="1"/>
</dbReference>